<organism evidence="2 3">
    <name type="scientific">Halovenus rubra</name>
    <dbReference type="NCBI Taxonomy" id="869890"/>
    <lineage>
        <taxon>Archaea</taxon>
        <taxon>Methanobacteriati</taxon>
        <taxon>Methanobacteriota</taxon>
        <taxon>Stenosarchaea group</taxon>
        <taxon>Halobacteria</taxon>
        <taxon>Halobacteriales</taxon>
        <taxon>Haloarculaceae</taxon>
        <taxon>Halovenus</taxon>
    </lineage>
</organism>
<evidence type="ECO:0000313" key="3">
    <source>
        <dbReference type="Proteomes" id="UP001596414"/>
    </source>
</evidence>
<evidence type="ECO:0000313" key="2">
    <source>
        <dbReference type="EMBL" id="MFC7125285.1"/>
    </source>
</evidence>
<dbReference type="InterPro" id="IPR043821">
    <property type="entry name" value="DUF5799"/>
</dbReference>
<reference evidence="2 3" key="1">
    <citation type="journal article" date="2014" name="Int. J. Syst. Evol. Microbiol.">
        <title>Complete genome sequence of Corynebacterium casei LMG S-19264T (=DSM 44701T), isolated from a smear-ripened cheese.</title>
        <authorList>
            <consortium name="US DOE Joint Genome Institute (JGI-PGF)"/>
            <person name="Walter F."/>
            <person name="Albersmeier A."/>
            <person name="Kalinowski J."/>
            <person name="Ruckert C."/>
        </authorList>
    </citation>
    <scope>NUCLEOTIDE SEQUENCE [LARGE SCALE GENOMIC DNA]</scope>
    <source>
        <strain evidence="2 3">CGMCC 4.7215</strain>
    </source>
</reference>
<evidence type="ECO:0000256" key="1">
    <source>
        <dbReference type="SAM" id="MobiDB-lite"/>
    </source>
</evidence>
<dbReference type="Proteomes" id="UP001596414">
    <property type="component" value="Unassembled WGS sequence"/>
</dbReference>
<feature type="region of interest" description="Disordered" evidence="1">
    <location>
        <begin position="71"/>
        <end position="118"/>
    </location>
</feature>
<dbReference type="EMBL" id="JBHSZQ010000004">
    <property type="protein sequence ID" value="MFC7125285.1"/>
    <property type="molecule type" value="Genomic_DNA"/>
</dbReference>
<name>A0ABD5X2H1_9EURY</name>
<protein>
    <submittedName>
        <fullName evidence="2">DUF5799 family protein</fullName>
    </submittedName>
</protein>
<dbReference type="RefSeq" id="WP_267636281.1">
    <property type="nucleotide sequence ID" value="NZ_JAODIY010000004.1"/>
</dbReference>
<accession>A0ABD5X2H1</accession>
<dbReference type="AlphaFoldDB" id="A0ABD5X2H1"/>
<proteinExistence type="predicted"/>
<dbReference type="Pfam" id="PF19113">
    <property type="entry name" value="DUF5799"/>
    <property type="match status" value="1"/>
</dbReference>
<gene>
    <name evidence="2" type="ORF">ACFQJ7_04420</name>
</gene>
<sequence length="152" mass="16591">MSNQWRDRLAGARMQVDKRFDDRIRTSEFTNQQWGLIMTAVEFDIDNPEQPESAELVAKTDQVEHIIPELDNVPQGMGGAPMGQQQSQGGSGDGLLGKIRGFLGGNDDSGQSDEETLQAASALVGEYADELQQFLEEEGQWTSLCESAAAAK</sequence>
<comment type="caution">
    <text evidence="2">The sequence shown here is derived from an EMBL/GenBank/DDBJ whole genome shotgun (WGS) entry which is preliminary data.</text>
</comment>